<dbReference type="InterPro" id="IPR022214">
    <property type="entry name" value="MZT1"/>
</dbReference>
<dbReference type="InterPro" id="IPR006722">
    <property type="entry name" value="Sedlin"/>
</dbReference>
<keyword evidence="2" id="KW-1185">Reference proteome</keyword>
<organism evidence="1 2">
    <name type="scientific">Wallemia hederae</name>
    <dbReference type="NCBI Taxonomy" id="1540922"/>
    <lineage>
        <taxon>Eukaryota</taxon>
        <taxon>Fungi</taxon>
        <taxon>Dikarya</taxon>
        <taxon>Basidiomycota</taxon>
        <taxon>Wallemiomycotina</taxon>
        <taxon>Wallemiomycetes</taxon>
        <taxon>Wallemiales</taxon>
        <taxon>Wallemiaceae</taxon>
        <taxon>Wallemia</taxon>
    </lineage>
</organism>
<dbReference type="InterPro" id="IPR011012">
    <property type="entry name" value="Longin-like_dom_sf"/>
</dbReference>
<dbReference type="GO" id="GO:0033566">
    <property type="term" value="P:gamma-tubulin complex localization"/>
    <property type="evidence" value="ECO:0007669"/>
    <property type="project" value="InterPro"/>
</dbReference>
<dbReference type="GO" id="GO:0000931">
    <property type="term" value="C:gamma-tubulin ring complex"/>
    <property type="evidence" value="ECO:0007669"/>
    <property type="project" value="InterPro"/>
</dbReference>
<dbReference type="Pfam" id="PF04628">
    <property type="entry name" value="Sedlin_N"/>
    <property type="match status" value="1"/>
</dbReference>
<dbReference type="Proteomes" id="UP000310189">
    <property type="component" value="Unassembled WGS sequence"/>
</dbReference>
<comment type="caution">
    <text evidence="1">The sequence shown here is derived from an EMBL/GenBank/DDBJ whole genome shotgun (WGS) entry which is preliminary data.</text>
</comment>
<sequence length="272" mass="29901">MSGAKSAAATKETDEVAVAAEEVLDNLYQLSESLNTGLSKETLSNSLDLISDGLDPSTLASQRRRWGGSGEESSLKMFQFLYILLLNPLPSLPCTPNMAAAAIYHLYLLNDQDSPIFKDSYASARFNGVADAAAAPPHSQTASPTFNDMITALVGSTNKRTSLPPPNASDNTHMHQDVMDLVAHASLDVIEDVQTKSSSIFNGWSVSAFVTPTDTRFILLHQVRNDDNIRLFFQECWEAYLKTLLNPFYTPTDTIRTPAFSEKLQKSARKYL</sequence>
<accession>A0A4T0FME8</accession>
<evidence type="ECO:0000313" key="2">
    <source>
        <dbReference type="Proteomes" id="UP000310189"/>
    </source>
</evidence>
<dbReference type="EMBL" id="SPNW01000028">
    <property type="protein sequence ID" value="TIA89320.1"/>
    <property type="molecule type" value="Genomic_DNA"/>
</dbReference>
<dbReference type="AlphaFoldDB" id="A0A4T0FME8"/>
<evidence type="ECO:0000313" key="1">
    <source>
        <dbReference type="EMBL" id="TIA89320.1"/>
    </source>
</evidence>
<dbReference type="Pfam" id="PF12554">
    <property type="entry name" value="MOZART1"/>
    <property type="match status" value="1"/>
</dbReference>
<dbReference type="OrthoDB" id="10252102at2759"/>
<dbReference type="CDD" id="cd14825">
    <property type="entry name" value="TRAPPC2_sedlin"/>
    <property type="match status" value="1"/>
</dbReference>
<dbReference type="Gene3D" id="3.30.450.70">
    <property type="match status" value="1"/>
</dbReference>
<dbReference type="GO" id="GO:0006888">
    <property type="term" value="P:endoplasmic reticulum to Golgi vesicle-mediated transport"/>
    <property type="evidence" value="ECO:0007669"/>
    <property type="project" value="InterPro"/>
</dbReference>
<protein>
    <submittedName>
        <fullName evidence="1">Uncharacterized protein</fullName>
    </submittedName>
</protein>
<dbReference type="GO" id="GO:0005737">
    <property type="term" value="C:cytoplasm"/>
    <property type="evidence" value="ECO:0007669"/>
    <property type="project" value="GOC"/>
</dbReference>
<name>A0A4T0FME8_9BASI</name>
<reference evidence="1 2" key="1">
    <citation type="submission" date="2019-03" db="EMBL/GenBank/DDBJ databases">
        <title>Sequencing 23 genomes of Wallemia ichthyophaga.</title>
        <authorList>
            <person name="Gostincar C."/>
        </authorList>
    </citation>
    <scope>NUCLEOTIDE SEQUENCE [LARGE SCALE GENOMIC DNA]</scope>
    <source>
        <strain evidence="1 2">EXF-5753</strain>
    </source>
</reference>
<dbReference type="PANTHER" id="PTHR12403">
    <property type="entry name" value="TRAFFICKING PROTEIN PARTICLE COMPLEX SUBUNIT 2"/>
    <property type="match status" value="1"/>
</dbReference>
<dbReference type="SUPFAM" id="SSF64356">
    <property type="entry name" value="SNARE-like"/>
    <property type="match status" value="1"/>
</dbReference>
<proteinExistence type="predicted"/>
<gene>
    <name evidence="1" type="ORF">E3P99_02104</name>
</gene>